<dbReference type="EMBL" id="SLWR01000019">
    <property type="protein sequence ID" value="TCO39016.1"/>
    <property type="molecule type" value="Genomic_DNA"/>
</dbReference>
<evidence type="ECO:0000313" key="2">
    <source>
        <dbReference type="EMBL" id="TCO39016.1"/>
    </source>
</evidence>
<accession>A0A4R2I5B5</accession>
<dbReference type="Proteomes" id="UP000295573">
    <property type="component" value="Unassembled WGS sequence"/>
</dbReference>
<name>A0A4R2I5B5_9ACTN</name>
<proteinExistence type="predicted"/>
<feature type="chain" id="PRO_5038772920" description="ATP/GTP-binding protein" evidence="1">
    <location>
        <begin position="22"/>
        <end position="331"/>
    </location>
</feature>
<protein>
    <recommendedName>
        <fullName evidence="4">ATP/GTP-binding protein</fullName>
    </recommendedName>
</protein>
<comment type="caution">
    <text evidence="2">The sequence shown here is derived from an EMBL/GenBank/DDBJ whole genome shotgun (WGS) entry which is preliminary data.</text>
</comment>
<feature type="signal peptide" evidence="1">
    <location>
        <begin position="1"/>
        <end position="21"/>
    </location>
</feature>
<keyword evidence="3" id="KW-1185">Reference proteome</keyword>
<evidence type="ECO:0008006" key="4">
    <source>
        <dbReference type="Google" id="ProtNLM"/>
    </source>
</evidence>
<evidence type="ECO:0000256" key="1">
    <source>
        <dbReference type="SAM" id="SignalP"/>
    </source>
</evidence>
<reference evidence="2 3" key="1">
    <citation type="journal article" date="2015" name="Stand. Genomic Sci.">
        <title>Genomic Encyclopedia of Bacterial and Archaeal Type Strains, Phase III: the genomes of soil and plant-associated and newly described type strains.</title>
        <authorList>
            <person name="Whitman W.B."/>
            <person name="Woyke T."/>
            <person name="Klenk H.P."/>
            <person name="Zhou Y."/>
            <person name="Lilburn T.G."/>
            <person name="Beck B.J."/>
            <person name="De Vos P."/>
            <person name="Vandamme P."/>
            <person name="Eisen J.A."/>
            <person name="Garrity G."/>
            <person name="Hugenholtz P."/>
            <person name="Kyrpides N.C."/>
        </authorList>
    </citation>
    <scope>NUCLEOTIDE SEQUENCE [LARGE SCALE GENOMIC DNA]</scope>
    <source>
        <strain evidence="2 3">VKM Ac-2541</strain>
    </source>
</reference>
<organism evidence="2 3">
    <name type="scientific">Kribbella antiqua</name>
    <dbReference type="NCBI Taxonomy" id="2512217"/>
    <lineage>
        <taxon>Bacteria</taxon>
        <taxon>Bacillati</taxon>
        <taxon>Actinomycetota</taxon>
        <taxon>Actinomycetes</taxon>
        <taxon>Propionibacteriales</taxon>
        <taxon>Kribbellaceae</taxon>
        <taxon>Kribbella</taxon>
    </lineage>
</organism>
<evidence type="ECO:0000313" key="3">
    <source>
        <dbReference type="Proteomes" id="UP000295573"/>
    </source>
</evidence>
<dbReference type="AlphaFoldDB" id="A0A4R2I5B5"/>
<sequence>MLMAGARALATILITMAAAFAQVGSAAADDKVPPKPEGDYVLVCYSNHKCLWVLRSVVENGQPSTTSPGKKPVKKVTPACQFGGAAQACTSALGNWSNSQQCYLQSLSPQPPYSDPRWQGHTDGAVWACVREQGYDEGEHLVTRWVWLPGAPDTVVVDPVTLAYQAIAAMELAPPMVRTAPGVGQVGLVNMPVWLWVEKTENTWGPITRSASVPGLGVTATGRVVAVDWAMGDGRTVRCAGAGTPYEKSMGVKDSPDCGHRYKETSRELPKCAYPVTATAQWDITWQSTLGETGQISMTQQATIQLRIAEAIPVLVDPNAPEAAAPAKASC</sequence>
<gene>
    <name evidence="2" type="ORF">EV646_11958</name>
</gene>
<keyword evidence="1" id="KW-0732">Signal</keyword>